<evidence type="ECO:0000259" key="9">
    <source>
        <dbReference type="PROSITE" id="PS51767"/>
    </source>
</evidence>
<dbReference type="GO" id="GO:0006508">
    <property type="term" value="P:proteolysis"/>
    <property type="evidence" value="ECO:0007669"/>
    <property type="project" value="UniProtKB-KW"/>
</dbReference>
<evidence type="ECO:0000256" key="4">
    <source>
        <dbReference type="ARBA" id="ARBA00023180"/>
    </source>
</evidence>
<evidence type="ECO:0000256" key="8">
    <source>
        <dbReference type="SAM" id="SignalP"/>
    </source>
</evidence>
<feature type="compositionally biased region" description="Pro residues" evidence="7">
    <location>
        <begin position="484"/>
        <end position="494"/>
    </location>
</feature>
<comment type="caution">
    <text evidence="10">The sequence shown here is derived from an EMBL/GenBank/DDBJ whole genome shotgun (WGS) entry which is preliminary data.</text>
</comment>
<evidence type="ECO:0000256" key="3">
    <source>
        <dbReference type="ARBA" id="ARBA00022801"/>
    </source>
</evidence>
<reference evidence="10" key="1">
    <citation type="submission" date="2021-08" db="EMBL/GenBank/DDBJ databases">
        <title>WGS assembly of Ceratopteris richardii.</title>
        <authorList>
            <person name="Marchant D.B."/>
            <person name="Chen G."/>
            <person name="Jenkins J."/>
            <person name="Shu S."/>
            <person name="Leebens-Mack J."/>
            <person name="Grimwood J."/>
            <person name="Schmutz J."/>
            <person name="Soltis P."/>
            <person name="Soltis D."/>
            <person name="Chen Z.-H."/>
        </authorList>
    </citation>
    <scope>NUCLEOTIDE SEQUENCE</scope>
    <source>
        <strain evidence="10">Whitten #5841</strain>
        <tissue evidence="10">Leaf</tissue>
    </source>
</reference>
<proteinExistence type="inferred from homology"/>
<dbReference type="PANTHER" id="PTHR13683:SF232">
    <property type="entry name" value="OS09G0542100 PROTEIN"/>
    <property type="match status" value="1"/>
</dbReference>
<evidence type="ECO:0000313" key="11">
    <source>
        <dbReference type="Proteomes" id="UP000825935"/>
    </source>
</evidence>
<evidence type="ECO:0000256" key="7">
    <source>
        <dbReference type="SAM" id="MobiDB-lite"/>
    </source>
</evidence>
<feature type="region of interest" description="Disordered" evidence="7">
    <location>
        <begin position="470"/>
        <end position="497"/>
    </location>
</feature>
<comment type="similarity">
    <text evidence="1 6">Belongs to the peptidase A1 family.</text>
</comment>
<keyword evidence="4" id="KW-0325">Glycoprotein</keyword>
<organism evidence="10 11">
    <name type="scientific">Ceratopteris richardii</name>
    <name type="common">Triangle waterfern</name>
    <dbReference type="NCBI Taxonomy" id="49495"/>
    <lineage>
        <taxon>Eukaryota</taxon>
        <taxon>Viridiplantae</taxon>
        <taxon>Streptophyta</taxon>
        <taxon>Embryophyta</taxon>
        <taxon>Tracheophyta</taxon>
        <taxon>Polypodiopsida</taxon>
        <taxon>Polypodiidae</taxon>
        <taxon>Polypodiales</taxon>
        <taxon>Pteridineae</taxon>
        <taxon>Pteridaceae</taxon>
        <taxon>Parkerioideae</taxon>
        <taxon>Ceratopteris</taxon>
    </lineage>
</organism>
<feature type="chain" id="PRO_5035752101" description="Peptidase A1 domain-containing protein" evidence="8">
    <location>
        <begin position="28"/>
        <end position="534"/>
    </location>
</feature>
<dbReference type="InterPro" id="IPR001461">
    <property type="entry name" value="Aspartic_peptidase_A1"/>
</dbReference>
<dbReference type="PANTHER" id="PTHR13683">
    <property type="entry name" value="ASPARTYL PROTEASES"/>
    <property type="match status" value="1"/>
</dbReference>
<feature type="signal peptide" evidence="8">
    <location>
        <begin position="1"/>
        <end position="27"/>
    </location>
</feature>
<dbReference type="InterPro" id="IPR032861">
    <property type="entry name" value="TAXi_N"/>
</dbReference>
<dbReference type="SUPFAM" id="SSF50630">
    <property type="entry name" value="Acid proteases"/>
    <property type="match status" value="1"/>
</dbReference>
<dbReference type="PROSITE" id="PS00141">
    <property type="entry name" value="ASP_PROTEASE"/>
    <property type="match status" value="2"/>
</dbReference>
<feature type="active site" evidence="5">
    <location>
        <position position="339"/>
    </location>
</feature>
<evidence type="ECO:0000256" key="5">
    <source>
        <dbReference type="PIRSR" id="PIRSR601461-1"/>
    </source>
</evidence>
<dbReference type="Pfam" id="PF14543">
    <property type="entry name" value="TAXi_N"/>
    <property type="match status" value="1"/>
</dbReference>
<dbReference type="InterPro" id="IPR001969">
    <property type="entry name" value="Aspartic_peptidase_AS"/>
</dbReference>
<evidence type="ECO:0000313" key="10">
    <source>
        <dbReference type="EMBL" id="KAH7287126.1"/>
    </source>
</evidence>
<feature type="domain" description="Peptidase A1" evidence="9">
    <location>
        <begin position="115"/>
        <end position="454"/>
    </location>
</feature>
<sequence>MVSMVTLLNAFLATALIMLWIQRTGESKHVMELQMVYRFSEEAQKLEKERGRGSSFNLSGHGESMKSTRATAAFHGLLHRQDQRRIMTTINPVGTLSFASGNLTMNYGEDYGWLHYTIINIGTPNVSFLVALDTGSDLLWVPCECRQCALKIANNQPLDLPLNMYHPAASKTSQRITCTDDLCESSEICQDKNDDCLYNVRYVSPNTWTSGVLVEDIIYLSSGRDLDGSVGTRIVFGCGQVQSGNFLSNGAPDGLLGLGMGTIAFPYRLAKAGLIKNSFSMCFASDGSGRIFFGDKGLASQKTTPFLPLNGTHLRYVVGLQSIVVGSSDIQQRTTIIIDSGTSFTYLPKDLYSAVTIEFDKQVTTNRVTLADVPWKFCYESSDGDMQTPPLSMVFIGGEIFPVYNPLIGIYNANGSIEAVCLAILESDIAIFGQSFMTGYQLVFDREEMQLGWAPTDCYRLHESVNGNATTPAAPPVTDAPNGSPSPAPKPPASEPRYSNSGAAGHCLLYGHMYRDSLLLYFCIWILLQFLIGM</sequence>
<dbReference type="PROSITE" id="PS51767">
    <property type="entry name" value="PEPTIDASE_A1"/>
    <property type="match status" value="1"/>
</dbReference>
<dbReference type="OrthoDB" id="2747330at2759"/>
<keyword evidence="11" id="KW-1185">Reference proteome</keyword>
<evidence type="ECO:0000256" key="6">
    <source>
        <dbReference type="RuleBase" id="RU000454"/>
    </source>
</evidence>
<evidence type="ECO:0000256" key="1">
    <source>
        <dbReference type="ARBA" id="ARBA00007447"/>
    </source>
</evidence>
<dbReference type="InterPro" id="IPR021109">
    <property type="entry name" value="Peptidase_aspartic_dom_sf"/>
</dbReference>
<dbReference type="OMA" id="GEFAVFC"/>
<accession>A0A8T2QT70</accession>
<dbReference type="GO" id="GO:0004190">
    <property type="term" value="F:aspartic-type endopeptidase activity"/>
    <property type="evidence" value="ECO:0007669"/>
    <property type="project" value="UniProtKB-KW"/>
</dbReference>
<keyword evidence="6" id="KW-0645">Protease</keyword>
<dbReference type="Pfam" id="PF14541">
    <property type="entry name" value="TAXi_C"/>
    <property type="match status" value="1"/>
</dbReference>
<evidence type="ECO:0000256" key="2">
    <source>
        <dbReference type="ARBA" id="ARBA00022750"/>
    </source>
</evidence>
<gene>
    <name evidence="10" type="ORF">KP509_32G039300</name>
</gene>
<keyword evidence="2 6" id="KW-0064">Aspartyl protease</keyword>
<protein>
    <recommendedName>
        <fullName evidence="9">Peptidase A1 domain-containing protein</fullName>
    </recommendedName>
</protein>
<dbReference type="InterPro" id="IPR033121">
    <property type="entry name" value="PEPTIDASE_A1"/>
</dbReference>
<dbReference type="AlphaFoldDB" id="A0A8T2QT70"/>
<feature type="active site" evidence="5">
    <location>
        <position position="133"/>
    </location>
</feature>
<dbReference type="PRINTS" id="PR00792">
    <property type="entry name" value="PEPSIN"/>
</dbReference>
<dbReference type="InterPro" id="IPR034161">
    <property type="entry name" value="Pepsin-like_plant"/>
</dbReference>
<dbReference type="EMBL" id="CM035437">
    <property type="protein sequence ID" value="KAH7287126.1"/>
    <property type="molecule type" value="Genomic_DNA"/>
</dbReference>
<dbReference type="FunFam" id="2.40.70.10:FF:000012">
    <property type="entry name" value="Aspartyl protease family protein 1"/>
    <property type="match status" value="1"/>
</dbReference>
<name>A0A8T2QT70_CERRI</name>
<dbReference type="InterPro" id="IPR032799">
    <property type="entry name" value="TAXi_C"/>
</dbReference>
<dbReference type="Gene3D" id="2.40.70.10">
    <property type="entry name" value="Acid Proteases"/>
    <property type="match status" value="2"/>
</dbReference>
<feature type="compositionally biased region" description="Low complexity" evidence="7">
    <location>
        <begin position="470"/>
        <end position="483"/>
    </location>
</feature>
<dbReference type="CDD" id="cd05476">
    <property type="entry name" value="pepsin_A_like_plant"/>
    <property type="match status" value="1"/>
</dbReference>
<keyword evidence="3 6" id="KW-0378">Hydrolase</keyword>
<keyword evidence="8" id="KW-0732">Signal</keyword>
<dbReference type="Proteomes" id="UP000825935">
    <property type="component" value="Chromosome 32"/>
</dbReference>